<dbReference type="KEGG" id="ppsc:EHS13_31690"/>
<dbReference type="PROSITE" id="PS51257">
    <property type="entry name" value="PROKAR_LIPOPROTEIN"/>
    <property type="match status" value="1"/>
</dbReference>
<dbReference type="AlphaFoldDB" id="A0A6B8RVF1"/>
<feature type="signal peptide" evidence="3">
    <location>
        <begin position="1"/>
        <end position="17"/>
    </location>
</feature>
<evidence type="ECO:0000256" key="3">
    <source>
        <dbReference type="SAM" id="SignalP"/>
    </source>
</evidence>
<gene>
    <name evidence="4" type="ORF">EHS13_31690</name>
</gene>
<sequence>MKRLFIIAFAVALCLMAGCSSSPSSTRYTKIEEQTIKPSEIPNESPLQTEKPQTDIQADSASIAPTQQIEEIKEIEEKLPEKTSAPTIKPTKSQTIQAAKKSNESIGKAVTSSIMDKSTKQATQKAPEADQLKKSIEQIRALIKDLKQLAETNDSTKMKSVSLQIVQNWEGMKADVAASYPDMVDFLQDKIVLLNELQSGEIIDPKVMLQLDYELYQAFRQLADKIG</sequence>
<accession>A0A6B8RVF1</accession>
<dbReference type="OrthoDB" id="2663077at2"/>
<evidence type="ECO:0000313" key="4">
    <source>
        <dbReference type="EMBL" id="QGQ99118.1"/>
    </source>
</evidence>
<dbReference type="Proteomes" id="UP000426246">
    <property type="component" value="Chromosome"/>
</dbReference>
<name>A0A6B8RVF1_9BACL</name>
<keyword evidence="1" id="KW-0175">Coiled coil</keyword>
<keyword evidence="5" id="KW-1185">Reference proteome</keyword>
<dbReference type="EMBL" id="CP034235">
    <property type="protein sequence ID" value="QGQ99118.1"/>
    <property type="molecule type" value="Genomic_DNA"/>
</dbReference>
<reference evidence="5" key="1">
    <citation type="submission" date="2018-11" db="EMBL/GenBank/DDBJ databases">
        <title>Complete genome sequence of Paenibacillus sp. ML311-T8.</title>
        <authorList>
            <person name="Nam Y.-D."/>
            <person name="Kang J."/>
            <person name="Chung W.-H."/>
            <person name="Park Y.S."/>
        </authorList>
    </citation>
    <scope>NUCLEOTIDE SEQUENCE [LARGE SCALE GENOMIC DNA]</scope>
    <source>
        <strain evidence="5">ML311-T8</strain>
    </source>
</reference>
<protein>
    <recommendedName>
        <fullName evidence="6">Lipoprotein</fullName>
    </recommendedName>
</protein>
<dbReference type="RefSeq" id="WP_155704226.1">
    <property type="nucleotide sequence ID" value="NZ_CP034235.1"/>
</dbReference>
<feature type="compositionally biased region" description="Polar residues" evidence="2">
    <location>
        <begin position="45"/>
        <end position="63"/>
    </location>
</feature>
<keyword evidence="3" id="KW-0732">Signal</keyword>
<evidence type="ECO:0000313" key="5">
    <source>
        <dbReference type="Proteomes" id="UP000426246"/>
    </source>
</evidence>
<feature type="coiled-coil region" evidence="1">
    <location>
        <begin position="129"/>
        <end position="159"/>
    </location>
</feature>
<evidence type="ECO:0008006" key="6">
    <source>
        <dbReference type="Google" id="ProtNLM"/>
    </source>
</evidence>
<evidence type="ECO:0000256" key="1">
    <source>
        <dbReference type="SAM" id="Coils"/>
    </source>
</evidence>
<feature type="chain" id="PRO_5039160971" description="Lipoprotein" evidence="3">
    <location>
        <begin position="18"/>
        <end position="227"/>
    </location>
</feature>
<feature type="region of interest" description="Disordered" evidence="2">
    <location>
        <begin position="35"/>
        <end position="63"/>
    </location>
</feature>
<evidence type="ECO:0000256" key="2">
    <source>
        <dbReference type="SAM" id="MobiDB-lite"/>
    </source>
</evidence>
<feature type="region of interest" description="Disordered" evidence="2">
    <location>
        <begin position="81"/>
        <end position="102"/>
    </location>
</feature>
<organism evidence="4 5">
    <name type="scientific">Paenibacillus psychroresistens</name>
    <dbReference type="NCBI Taxonomy" id="1778678"/>
    <lineage>
        <taxon>Bacteria</taxon>
        <taxon>Bacillati</taxon>
        <taxon>Bacillota</taxon>
        <taxon>Bacilli</taxon>
        <taxon>Bacillales</taxon>
        <taxon>Paenibacillaceae</taxon>
        <taxon>Paenibacillus</taxon>
    </lineage>
</organism>
<proteinExistence type="predicted"/>
<feature type="compositionally biased region" description="Polar residues" evidence="2">
    <location>
        <begin position="84"/>
        <end position="97"/>
    </location>
</feature>